<dbReference type="InterPro" id="IPR025579">
    <property type="entry name" value="DUF4357"/>
</dbReference>
<organism evidence="3 4">
    <name type="scientific">Gordonia iterans</name>
    <dbReference type="NCBI Taxonomy" id="1004901"/>
    <lineage>
        <taxon>Bacteria</taxon>
        <taxon>Bacillati</taxon>
        <taxon>Actinomycetota</taxon>
        <taxon>Actinomycetes</taxon>
        <taxon>Mycobacteriales</taxon>
        <taxon>Gordoniaceae</taxon>
        <taxon>Gordonia</taxon>
    </lineage>
</organism>
<gene>
    <name evidence="3" type="ORF">C6V83_02600</name>
</gene>
<evidence type="ECO:0000313" key="4">
    <source>
        <dbReference type="Proteomes" id="UP000239814"/>
    </source>
</evidence>
<dbReference type="RefSeq" id="WP_105941080.1">
    <property type="nucleotide sequence ID" value="NZ_CP027433.1"/>
</dbReference>
<dbReference type="Pfam" id="PF14267">
    <property type="entry name" value="DUF4357"/>
    <property type="match status" value="1"/>
</dbReference>
<reference evidence="3 4" key="1">
    <citation type="submission" date="2018-03" db="EMBL/GenBank/DDBJ databases">
        <title>Characteristics and genome of n-alkane degrading marine bacteria Gordonia iterans isolated from crude oil contaminated in Tae-an, South Korea.</title>
        <authorList>
            <person name="Lee S.-S."/>
            <person name="Kim H."/>
        </authorList>
    </citation>
    <scope>NUCLEOTIDE SEQUENCE [LARGE SCALE GENOMIC DNA]</scope>
    <source>
        <strain evidence="3 4">Co17</strain>
    </source>
</reference>
<name>A0A2S0KCG0_9ACTN</name>
<feature type="compositionally biased region" description="Low complexity" evidence="1">
    <location>
        <begin position="270"/>
        <end position="280"/>
    </location>
</feature>
<feature type="region of interest" description="Disordered" evidence="1">
    <location>
        <begin position="177"/>
        <end position="196"/>
    </location>
</feature>
<feature type="compositionally biased region" description="Acidic residues" evidence="1">
    <location>
        <begin position="321"/>
        <end position="330"/>
    </location>
</feature>
<dbReference type="AlphaFoldDB" id="A0A2S0KCG0"/>
<protein>
    <submittedName>
        <fullName evidence="3">DUF4357 domain-containing protein</fullName>
    </submittedName>
</protein>
<dbReference type="PROSITE" id="PS50164">
    <property type="entry name" value="GIY_YIG"/>
    <property type="match status" value="1"/>
</dbReference>
<dbReference type="OrthoDB" id="2656488at2"/>
<dbReference type="CDD" id="cd10447">
    <property type="entry name" value="GIY-YIG_unchar_2"/>
    <property type="match status" value="1"/>
</dbReference>
<dbReference type="KEGG" id="git:C6V83_02600"/>
<feature type="domain" description="GIY-YIG" evidence="2">
    <location>
        <begin position="49"/>
        <end position="135"/>
    </location>
</feature>
<evidence type="ECO:0000256" key="1">
    <source>
        <dbReference type="SAM" id="MobiDB-lite"/>
    </source>
</evidence>
<accession>A0A2S0KCG0</accession>
<feature type="region of interest" description="Disordered" evidence="1">
    <location>
        <begin position="267"/>
        <end position="330"/>
    </location>
</feature>
<feature type="compositionally biased region" description="Polar residues" evidence="1">
    <location>
        <begin position="186"/>
        <end position="196"/>
    </location>
</feature>
<dbReference type="Proteomes" id="UP000239814">
    <property type="component" value="Chromosome"/>
</dbReference>
<sequence>MTTGKSVRLFLVDGTSGGLTTAEIMNWTGHVITSSRTDLPALIKREEAQRTGVYILLGDDPDSTGDPAAYIGEGDDVSKRLYSHNRPEEAGGKDFWNRVVVLTSKDPNLTKAHVRYLESRLIEIATSAKRSRLQNSTAPGTIALPESDQSDMEYYIDQAKIILPVLGVNILRAKAKRTAPAASVDPSETSRSDATTPEFTLTVNRHGIRATAQELDGEFTVLAGSLAKAEWSRGSAHATYAALHEALLRDGTLIPTDDPAVVQFSRDHPFSSPSSASAVVTGRPSNGRKDWIETTTGESYGRWQDRRAEESMTAASTGEAPDPEGPEGGA</sequence>
<evidence type="ECO:0000259" key="2">
    <source>
        <dbReference type="PROSITE" id="PS50164"/>
    </source>
</evidence>
<dbReference type="InterPro" id="IPR000305">
    <property type="entry name" value="GIY-YIG_endonuc"/>
</dbReference>
<evidence type="ECO:0000313" key="3">
    <source>
        <dbReference type="EMBL" id="AVL99345.1"/>
    </source>
</evidence>
<keyword evidence="4" id="KW-1185">Reference proteome</keyword>
<proteinExistence type="predicted"/>
<dbReference type="EMBL" id="CP027433">
    <property type="protein sequence ID" value="AVL99345.1"/>
    <property type="molecule type" value="Genomic_DNA"/>
</dbReference>